<evidence type="ECO:0000313" key="3">
    <source>
        <dbReference type="EMBL" id="CEJ83833.1"/>
    </source>
</evidence>
<dbReference type="HOGENOM" id="CLU_015773_1_0_1"/>
<evidence type="ECO:0000259" key="2">
    <source>
        <dbReference type="Pfam" id="PF20150"/>
    </source>
</evidence>
<keyword evidence="4" id="KW-1185">Reference proteome</keyword>
<evidence type="ECO:0000256" key="1">
    <source>
        <dbReference type="SAM" id="MobiDB-lite"/>
    </source>
</evidence>
<dbReference type="InterPro" id="IPR045518">
    <property type="entry name" value="2EXR"/>
</dbReference>
<reference evidence="3 4" key="1">
    <citation type="journal article" date="2015" name="Genome Announc.">
        <title>Draft Genome Sequence and Gene Annotation of the Entomopathogenic Fungus Verticillium hemipterigenum.</title>
        <authorList>
            <person name="Horn F."/>
            <person name="Habel A."/>
            <person name="Scharf D.H."/>
            <person name="Dworschak J."/>
            <person name="Brakhage A.A."/>
            <person name="Guthke R."/>
            <person name="Hertweck C."/>
            <person name="Linde J."/>
        </authorList>
    </citation>
    <scope>NUCLEOTIDE SEQUENCE [LARGE SCALE GENOMIC DNA]</scope>
</reference>
<feature type="region of interest" description="Disordered" evidence="1">
    <location>
        <begin position="381"/>
        <end position="586"/>
    </location>
</feature>
<feature type="compositionally biased region" description="Acidic residues" evidence="1">
    <location>
        <begin position="570"/>
        <end position="586"/>
    </location>
</feature>
<feature type="compositionally biased region" description="Acidic residues" evidence="1">
    <location>
        <begin position="388"/>
        <end position="426"/>
    </location>
</feature>
<feature type="domain" description="2EXR" evidence="2">
    <location>
        <begin position="106"/>
        <end position="215"/>
    </location>
</feature>
<dbReference type="Pfam" id="PF20150">
    <property type="entry name" value="2EXR"/>
    <property type="match status" value="1"/>
</dbReference>
<feature type="compositionally biased region" description="Acidic residues" evidence="1">
    <location>
        <begin position="52"/>
        <end position="74"/>
    </location>
</feature>
<dbReference type="OrthoDB" id="3501032at2759"/>
<evidence type="ECO:0000313" key="4">
    <source>
        <dbReference type="Proteomes" id="UP000039046"/>
    </source>
</evidence>
<dbReference type="AlphaFoldDB" id="A0A0A1TAR4"/>
<protein>
    <recommendedName>
        <fullName evidence="2">2EXR domain-containing protein</fullName>
    </recommendedName>
</protein>
<feature type="compositionally biased region" description="Acidic residues" evidence="1">
    <location>
        <begin position="534"/>
        <end position="562"/>
    </location>
</feature>
<proteinExistence type="predicted"/>
<organism evidence="3 4">
    <name type="scientific">[Torrubiella] hemipterigena</name>
    <dbReference type="NCBI Taxonomy" id="1531966"/>
    <lineage>
        <taxon>Eukaryota</taxon>
        <taxon>Fungi</taxon>
        <taxon>Dikarya</taxon>
        <taxon>Ascomycota</taxon>
        <taxon>Pezizomycotina</taxon>
        <taxon>Sordariomycetes</taxon>
        <taxon>Hypocreomycetidae</taxon>
        <taxon>Hypocreales</taxon>
        <taxon>Clavicipitaceae</taxon>
        <taxon>Clavicipitaceae incertae sedis</taxon>
        <taxon>'Torrubiella' clade</taxon>
    </lineage>
</organism>
<dbReference type="STRING" id="1531966.A0A0A1TAR4"/>
<dbReference type="EMBL" id="CDHN01000002">
    <property type="protein sequence ID" value="CEJ83833.1"/>
    <property type="molecule type" value="Genomic_DNA"/>
</dbReference>
<gene>
    <name evidence="3" type="ORF">VHEMI03274</name>
</gene>
<feature type="compositionally biased region" description="Acidic residues" evidence="1">
    <location>
        <begin position="82"/>
        <end position="92"/>
    </location>
</feature>
<feature type="compositionally biased region" description="Acidic residues" evidence="1">
    <location>
        <begin position="452"/>
        <end position="461"/>
    </location>
</feature>
<accession>A0A0A1TAR4</accession>
<dbReference type="Proteomes" id="UP000039046">
    <property type="component" value="Unassembled WGS sequence"/>
</dbReference>
<feature type="compositionally biased region" description="Acidic residues" evidence="1">
    <location>
        <begin position="33"/>
        <end position="43"/>
    </location>
</feature>
<feature type="region of interest" description="Disordered" evidence="1">
    <location>
        <begin position="1"/>
        <end position="93"/>
    </location>
</feature>
<sequence>MPRQMVLDSDDEDDLQEIQQPVTIHDSDSETGGSEEDSDEDSDDSRPRNGFFDDEAEDDEDDDEEDDDEEDDEDRGSSQAEEGSDEEDEEESFSNYLSFHNRDDKFHPFLRLPIELRMKIWETYCPDLTSPGRVLQFVLKGGSAHLRPKAWNHDDEFLTIWDGRELSDQSYHLRHVMAVHKESRYLAMRLYPDVVKIDGGDDGKAMIRVSRDRDVFFLDHWEDVDVSEWKEHDHIRSFMRAAENLAVSHRTIFEFGNAASFGDWLKKLPNLRHIFVCVEPKVFREAQITDSSDMEWCLSEFANKYVAETWAKSPGIGENISTTYCWPDAEEHRTFATVHVPKLEEDKLVGSGTLKMLKERGVEWWPMAMFFGHRVDFEADRPWRRDSDDDDSDEGFDETNEYESDGIDDTENPEVFESDDGLDDADITAQFSSPEPESPEIQRRPRKRRIVDDDEDEDEVAEASTSRNKRAKIVLDSDDVQIISDDSDDEPPPPARGKRRAIVEESQDESSEEEAPKKLTLAQRLKGKKAVVISDDEEDDEEEEEDEEDEEDDEEEDDEDGLIDGIAMESDGEGDEDEEEEEESYY</sequence>
<name>A0A0A1TAR4_9HYPO</name>